<sequence>MCWYTGPKTTKNGVTVQALTDHITVYAKLTLSKRLTGRLPW</sequence>
<organism evidence="1">
    <name type="scientific">Anguilla anguilla</name>
    <name type="common">European freshwater eel</name>
    <name type="synonym">Muraena anguilla</name>
    <dbReference type="NCBI Taxonomy" id="7936"/>
    <lineage>
        <taxon>Eukaryota</taxon>
        <taxon>Metazoa</taxon>
        <taxon>Chordata</taxon>
        <taxon>Craniata</taxon>
        <taxon>Vertebrata</taxon>
        <taxon>Euteleostomi</taxon>
        <taxon>Actinopterygii</taxon>
        <taxon>Neopterygii</taxon>
        <taxon>Teleostei</taxon>
        <taxon>Anguilliformes</taxon>
        <taxon>Anguillidae</taxon>
        <taxon>Anguilla</taxon>
    </lineage>
</organism>
<evidence type="ECO:0000313" key="1">
    <source>
        <dbReference type="EMBL" id="JAH08126.1"/>
    </source>
</evidence>
<dbReference type="EMBL" id="GBXM01100451">
    <property type="protein sequence ID" value="JAH08126.1"/>
    <property type="molecule type" value="Transcribed_RNA"/>
</dbReference>
<name>A0A0E9PU05_ANGAN</name>
<accession>A0A0E9PU05</accession>
<reference evidence="1" key="1">
    <citation type="submission" date="2014-11" db="EMBL/GenBank/DDBJ databases">
        <authorList>
            <person name="Amaro Gonzalez C."/>
        </authorList>
    </citation>
    <scope>NUCLEOTIDE SEQUENCE</scope>
</reference>
<proteinExistence type="predicted"/>
<reference evidence="1" key="2">
    <citation type="journal article" date="2015" name="Fish Shellfish Immunol.">
        <title>Early steps in the European eel (Anguilla anguilla)-Vibrio vulnificus interaction in the gills: Role of the RtxA13 toxin.</title>
        <authorList>
            <person name="Callol A."/>
            <person name="Pajuelo D."/>
            <person name="Ebbesson L."/>
            <person name="Teles M."/>
            <person name="MacKenzie S."/>
            <person name="Amaro C."/>
        </authorList>
    </citation>
    <scope>NUCLEOTIDE SEQUENCE</scope>
</reference>
<protein>
    <submittedName>
        <fullName evidence="1">Uncharacterized protein</fullName>
    </submittedName>
</protein>
<dbReference type="AlphaFoldDB" id="A0A0E9PU05"/>